<dbReference type="Pfam" id="PF01943">
    <property type="entry name" value="Polysacc_synt"/>
    <property type="match status" value="1"/>
</dbReference>
<feature type="transmembrane region" description="Helical" evidence="6">
    <location>
        <begin position="36"/>
        <end position="56"/>
    </location>
</feature>
<keyword evidence="5 6" id="KW-0472">Membrane</keyword>
<feature type="transmembrane region" description="Helical" evidence="6">
    <location>
        <begin position="369"/>
        <end position="392"/>
    </location>
</feature>
<keyword evidence="4 6" id="KW-1133">Transmembrane helix</keyword>
<dbReference type="EMBL" id="AZFQ01000036">
    <property type="protein sequence ID" value="KRL98688.1"/>
    <property type="molecule type" value="Genomic_DNA"/>
</dbReference>
<feature type="transmembrane region" description="Helical" evidence="6">
    <location>
        <begin position="77"/>
        <end position="97"/>
    </location>
</feature>
<evidence type="ECO:0000313" key="8">
    <source>
        <dbReference type="Proteomes" id="UP000051166"/>
    </source>
</evidence>
<keyword evidence="2" id="KW-1003">Cell membrane</keyword>
<feature type="transmembrane region" description="Helical" evidence="6">
    <location>
        <begin position="239"/>
        <end position="262"/>
    </location>
</feature>
<feature type="transmembrane region" description="Helical" evidence="6">
    <location>
        <begin position="103"/>
        <end position="124"/>
    </location>
</feature>
<dbReference type="InterPro" id="IPR050833">
    <property type="entry name" value="Poly_Biosynth_Transport"/>
</dbReference>
<reference evidence="7 8" key="1">
    <citation type="journal article" date="2015" name="Genome Announc.">
        <title>Expanding the biotechnology potential of lactobacilli through comparative genomics of 213 strains and associated genera.</title>
        <authorList>
            <person name="Sun Z."/>
            <person name="Harris H.M."/>
            <person name="McCann A."/>
            <person name="Guo C."/>
            <person name="Argimon S."/>
            <person name="Zhang W."/>
            <person name="Yang X."/>
            <person name="Jeffery I.B."/>
            <person name="Cooney J.C."/>
            <person name="Kagawa T.F."/>
            <person name="Liu W."/>
            <person name="Song Y."/>
            <person name="Salvetti E."/>
            <person name="Wrobel A."/>
            <person name="Rasinkangas P."/>
            <person name="Parkhill J."/>
            <person name="Rea M.C."/>
            <person name="O'Sullivan O."/>
            <person name="Ritari J."/>
            <person name="Douillard F.P."/>
            <person name="Paul Ross R."/>
            <person name="Yang R."/>
            <person name="Briner A.E."/>
            <person name="Felis G.E."/>
            <person name="de Vos W.M."/>
            <person name="Barrangou R."/>
            <person name="Klaenhammer T.R."/>
            <person name="Caufield P.W."/>
            <person name="Cui Y."/>
            <person name="Zhang H."/>
            <person name="O'Toole P.W."/>
        </authorList>
    </citation>
    <scope>NUCLEOTIDE SEQUENCE [LARGE SCALE GENOMIC DNA]</scope>
    <source>
        <strain evidence="7 8">DSM 16230</strain>
    </source>
</reference>
<evidence type="ECO:0000256" key="2">
    <source>
        <dbReference type="ARBA" id="ARBA00022475"/>
    </source>
</evidence>
<comment type="subcellular location">
    <subcellularLocation>
        <location evidence="1">Cell membrane</location>
        <topology evidence="1">Multi-pass membrane protein</topology>
    </subcellularLocation>
</comment>
<protein>
    <submittedName>
        <fullName evidence="7">Teichoic acid polysaccharide export protein</fullName>
    </submittedName>
</protein>
<sequence length="465" mass="52605">MYQATYQLLLIILPLITIPIVSNALGVRGIGIYNYVNSIITYFTLVAALGLANYGIREIASVREDKQLLSRKFSELLQFNVIVAFFVAIVFILFVLLIKRYQIYFLISGLAIIACMFDISWFFAGIEDFKVVTLSNLIIKIISFFLIVFFVNSAADLFKYFLIQAVSLVLSNLVMFFFLKGKTHLSKVTLKQSFSHFKPAVNYFYGNLAISLYTTMSKTFLGLIVSVSVVGLYSNSMQLLTMIVTIITTLDTVLLPRLTYLFESNKIAKMISVIEQTFHIQLFLSIPAMFGLVAINNKLIPWFFGKSFLYLTYTVPVLAPLVIIIPLGTSIMRQYLMPKNEIGKFNFSVFVGAGIGVAANLLLIPIFKIWGAIIASLLSEIAVAYLRLRYLFMETSFSFYKRRIAGYFFSGIVMSLIICFLTYNFPPTITTTLIQVFIGILVYGTLTSFLKINPLINIIRSVFRK</sequence>
<feature type="transmembrane region" description="Helical" evidence="6">
    <location>
        <begin position="157"/>
        <end position="179"/>
    </location>
</feature>
<dbReference type="STRING" id="1423801.FD50_GL000495"/>
<evidence type="ECO:0000256" key="6">
    <source>
        <dbReference type="SAM" id="Phobius"/>
    </source>
</evidence>
<evidence type="ECO:0000313" key="7">
    <source>
        <dbReference type="EMBL" id="KRL98688.1"/>
    </source>
</evidence>
<comment type="caution">
    <text evidence="7">The sequence shown here is derived from an EMBL/GenBank/DDBJ whole genome shotgun (WGS) entry which is preliminary data.</text>
</comment>
<evidence type="ECO:0000256" key="5">
    <source>
        <dbReference type="ARBA" id="ARBA00023136"/>
    </source>
</evidence>
<feature type="transmembrane region" description="Helical" evidence="6">
    <location>
        <begin position="282"/>
        <end position="304"/>
    </location>
</feature>
<dbReference type="PANTHER" id="PTHR30250">
    <property type="entry name" value="PST FAMILY PREDICTED COLANIC ACID TRANSPORTER"/>
    <property type="match status" value="1"/>
</dbReference>
<gene>
    <name evidence="7" type="ORF">FD50_GL000495</name>
</gene>
<evidence type="ECO:0000256" key="3">
    <source>
        <dbReference type="ARBA" id="ARBA00022692"/>
    </source>
</evidence>
<evidence type="ECO:0000256" key="1">
    <source>
        <dbReference type="ARBA" id="ARBA00004651"/>
    </source>
</evidence>
<evidence type="ECO:0000256" key="4">
    <source>
        <dbReference type="ARBA" id="ARBA00022989"/>
    </source>
</evidence>
<feature type="transmembrane region" description="Helical" evidence="6">
    <location>
        <begin position="429"/>
        <end position="450"/>
    </location>
</feature>
<accession>A0A0R1UZE0</accession>
<feature type="transmembrane region" description="Helical" evidence="6">
    <location>
        <begin position="345"/>
        <end position="363"/>
    </location>
</feature>
<dbReference type="PATRIC" id="fig|1423801.4.peg.504"/>
<organism evidence="7 8">
    <name type="scientific">Liquorilactobacillus satsumensis DSM 16230 = JCM 12392</name>
    <dbReference type="NCBI Taxonomy" id="1423801"/>
    <lineage>
        <taxon>Bacteria</taxon>
        <taxon>Bacillati</taxon>
        <taxon>Bacillota</taxon>
        <taxon>Bacilli</taxon>
        <taxon>Lactobacillales</taxon>
        <taxon>Lactobacillaceae</taxon>
        <taxon>Liquorilactobacillus</taxon>
    </lineage>
</organism>
<dbReference type="Proteomes" id="UP000051166">
    <property type="component" value="Unassembled WGS sequence"/>
</dbReference>
<feature type="transmembrane region" description="Helical" evidence="6">
    <location>
        <begin position="404"/>
        <end position="423"/>
    </location>
</feature>
<dbReference type="InterPro" id="IPR002797">
    <property type="entry name" value="Polysacc_synth"/>
</dbReference>
<feature type="transmembrane region" description="Helical" evidence="6">
    <location>
        <begin position="310"/>
        <end position="333"/>
    </location>
</feature>
<keyword evidence="3 6" id="KW-0812">Transmembrane</keyword>
<feature type="transmembrane region" description="Helical" evidence="6">
    <location>
        <begin position="131"/>
        <end position="151"/>
    </location>
</feature>
<dbReference type="PANTHER" id="PTHR30250:SF11">
    <property type="entry name" value="O-ANTIGEN TRANSPORTER-RELATED"/>
    <property type="match status" value="1"/>
</dbReference>
<keyword evidence="8" id="KW-1185">Reference proteome</keyword>
<dbReference type="AlphaFoldDB" id="A0A0R1UZE0"/>
<dbReference type="GO" id="GO:0005886">
    <property type="term" value="C:plasma membrane"/>
    <property type="evidence" value="ECO:0007669"/>
    <property type="project" value="UniProtKB-SubCell"/>
</dbReference>
<name>A0A0R1UZE0_9LACO</name>
<proteinExistence type="predicted"/>